<dbReference type="EMBL" id="BAAFGK010000002">
    <property type="protein sequence ID" value="GAB0056176.1"/>
    <property type="molecule type" value="Genomic_DNA"/>
</dbReference>
<keyword evidence="2" id="KW-1185">Reference proteome</keyword>
<organism evidence="1 2">
    <name type="scientific">Candidatus Magnetaquiglobus chichijimensis</name>
    <dbReference type="NCBI Taxonomy" id="3141448"/>
    <lineage>
        <taxon>Bacteria</taxon>
        <taxon>Pseudomonadati</taxon>
        <taxon>Pseudomonadota</taxon>
        <taxon>Magnetococcia</taxon>
        <taxon>Magnetococcales</taxon>
        <taxon>Candidatus Magnetaquicoccaceae</taxon>
        <taxon>Candidatus Magnetaquiglobus</taxon>
    </lineage>
</organism>
<sequence>MSDPMELFSQVAVRHRGEGLLRLELPPSLRHPAVGRYLTAGLQAGFGVRRVGFDPEGGRLAIHYLPTMTDDRRIARLLAELLVRLKSPSSASPIRAPIPLGVSRPSASRSLKERLLAIPALKNTLGRVPLWRAQALVIRRMIGQQMENRPALQIFGKRPETAVINFINEMVTFYLIRVHWDRITKVWLRNPLGHYKEWLALGYLVFLLVRSRRREDDDDA</sequence>
<comment type="caution">
    <text evidence="1">The sequence shown here is derived from an EMBL/GenBank/DDBJ whole genome shotgun (WGS) entry which is preliminary data.</text>
</comment>
<dbReference type="RefSeq" id="WP_420903894.1">
    <property type="nucleotide sequence ID" value="NZ_BAAFGK010000002.1"/>
</dbReference>
<proteinExistence type="predicted"/>
<reference evidence="1 2" key="1">
    <citation type="submission" date="2024-05" db="EMBL/GenBank/DDBJ databases">
        <authorList>
            <consortium name="Candidatus Magnetaquicoccaceae bacterium FCR-1 genome sequencing consortium"/>
            <person name="Shimoshige H."/>
            <person name="Shimamura S."/>
            <person name="Taoka A."/>
            <person name="Kobayashi H."/>
            <person name="Maekawa T."/>
        </authorList>
    </citation>
    <scope>NUCLEOTIDE SEQUENCE [LARGE SCALE GENOMIC DNA]</scope>
    <source>
        <strain evidence="1 2">FCR-1</strain>
    </source>
</reference>
<evidence type="ECO:0000313" key="1">
    <source>
        <dbReference type="EMBL" id="GAB0056176.1"/>
    </source>
</evidence>
<accession>A0ABQ0C5K8</accession>
<reference evidence="1 2" key="2">
    <citation type="submission" date="2024-09" db="EMBL/GenBank/DDBJ databases">
        <title>Draft genome sequence of Candidatus Magnetaquicoccaceae bacterium FCR-1.</title>
        <authorList>
            <person name="Shimoshige H."/>
            <person name="Shimamura S."/>
            <person name="Taoka A."/>
            <person name="Kobayashi H."/>
            <person name="Maekawa T."/>
        </authorList>
    </citation>
    <scope>NUCLEOTIDE SEQUENCE [LARGE SCALE GENOMIC DNA]</scope>
    <source>
        <strain evidence="1 2">FCR-1</strain>
    </source>
</reference>
<name>A0ABQ0C5K8_9PROT</name>
<dbReference type="Proteomes" id="UP001628193">
    <property type="component" value="Unassembled WGS sequence"/>
</dbReference>
<gene>
    <name evidence="1" type="ORF">SIID45300_00481</name>
</gene>
<evidence type="ECO:0000313" key="2">
    <source>
        <dbReference type="Proteomes" id="UP001628193"/>
    </source>
</evidence>
<protein>
    <submittedName>
        <fullName evidence="1">Uncharacterized protein</fullName>
    </submittedName>
</protein>